<dbReference type="SUPFAM" id="SSF52743">
    <property type="entry name" value="Subtilisin-like"/>
    <property type="match status" value="1"/>
</dbReference>
<feature type="active site" description="Charge relay system" evidence="4">
    <location>
        <position position="670"/>
    </location>
</feature>
<sequence length="919" mass="103459">MGRLLDEENGYLQLFRTVLPLFIEVLPPRPSVSPLTNRKQEELKNTISILRFEVQEMEQVLNGTWTECDLTDDATSKACDALEDALFCMEDLVRIDLNREPIPFTTFPKLAKLSDRIPVQHASSALDASRSFPDELLGSISYGKEAAHYRRMIRVAKGLNKTVRRISDSLMAEAESQMPQIFPTQHQAEDEQDKAAKEIYQAKIVRETTKAIITLLTEKEPPCENPHSALIHLTGFIQPEIDMIMSLCIEKKKGSKRWHQVYWAKTATSNTEVPVHSRNESICSVLENSRRFKNLLRVYLQGEDCWGYKEALAGDRMARYTKPPDITLETLLSQRQNSAVRKLCKKDKLDLAVNISRSLFHLAGSPLLQGQWTTENIFVAQVTGDKDGGGSGTLPYITAQLERISITHELQDSSYVCRLVLDLGVLLWQLLFGQKVTIEPEDKEEEDDEDNGPNISLFNALNREWGNSQDLFVEKPCLDIICNCLNLCGLHQLDEQSFREKLYWDLVVPLKTYLDAFCQPQKSNIIKQRTNMSQPVSQKNKIIRQTLPNLGQGSLINDIIESDEAHFTGPPRLIQSLHQPFSESNLAASHGSIKSSLSWLDRFSSVNTRLERINNVNVPPVRLAVLDTGCDIEHEYFDGPGVCQDERLNGHWFDFVTGSDGIIDEDPGRHGTSVLALLLRLLPSAEIFIARIAKNTDDLAIAQERIAKAIRHAAQDWDVDIISLSFGFAESSPCIQEAISYAESLKGGRILFFAAANNQGRNQREMFPAWCESVISVRGTTHDGSFVPKYNPDSWSHKHGSELYGSISEHVPCGWTCDKLVKSGCSVATPIVAAIASMIIWFVSCKSESFTNVENIHQLVRTRRGILSIFRVMTDGQDQEQRRRYLAPWQLFDDDDVSDAGKIHTIAHALSRLPPQGTI</sequence>
<dbReference type="PANTHER" id="PTHR35186">
    <property type="entry name" value="ANK_REP_REGION DOMAIN-CONTAINING PROTEIN"/>
    <property type="match status" value="1"/>
</dbReference>
<dbReference type="InterPro" id="IPR000209">
    <property type="entry name" value="Peptidase_S8/S53_dom"/>
</dbReference>
<evidence type="ECO:0008006" key="9">
    <source>
        <dbReference type="Google" id="ProtNLM"/>
    </source>
</evidence>
<dbReference type="InterPro" id="IPR015500">
    <property type="entry name" value="Peptidase_S8_subtilisin-rel"/>
</dbReference>
<dbReference type="GO" id="GO:0006508">
    <property type="term" value="P:proteolysis"/>
    <property type="evidence" value="ECO:0007669"/>
    <property type="project" value="UniProtKB-KW"/>
</dbReference>
<name>A0A9P9F5K9_9HYPO</name>
<protein>
    <recommendedName>
        <fullName evidence="9">Peptidase S8/S53 domain-containing protein</fullName>
    </recommendedName>
</protein>
<comment type="similarity">
    <text evidence="4">Belongs to the peptidase S8 family.</text>
</comment>
<feature type="domain" description="Peptidase S8/S53" evidence="5">
    <location>
        <begin position="622"/>
        <end position="840"/>
    </location>
</feature>
<evidence type="ECO:0000259" key="6">
    <source>
        <dbReference type="Pfam" id="PF24476"/>
    </source>
</evidence>
<reference evidence="7" key="1">
    <citation type="journal article" date="2021" name="Nat. Commun.">
        <title>Genetic determinants of endophytism in the Arabidopsis root mycobiome.</title>
        <authorList>
            <person name="Mesny F."/>
            <person name="Miyauchi S."/>
            <person name="Thiergart T."/>
            <person name="Pickel B."/>
            <person name="Atanasova L."/>
            <person name="Karlsson M."/>
            <person name="Huettel B."/>
            <person name="Barry K.W."/>
            <person name="Haridas S."/>
            <person name="Chen C."/>
            <person name="Bauer D."/>
            <person name="Andreopoulos W."/>
            <person name="Pangilinan J."/>
            <person name="LaButti K."/>
            <person name="Riley R."/>
            <person name="Lipzen A."/>
            <person name="Clum A."/>
            <person name="Drula E."/>
            <person name="Henrissat B."/>
            <person name="Kohler A."/>
            <person name="Grigoriev I.V."/>
            <person name="Martin F.M."/>
            <person name="Hacquard S."/>
        </authorList>
    </citation>
    <scope>NUCLEOTIDE SEQUENCE</scope>
    <source>
        <strain evidence="7">MPI-CAGE-AT-0147</strain>
    </source>
</reference>
<keyword evidence="3 4" id="KW-0720">Serine protease</keyword>
<keyword evidence="2 4" id="KW-0378">Hydrolase</keyword>
<dbReference type="AlphaFoldDB" id="A0A9P9F5K9"/>
<evidence type="ECO:0000256" key="1">
    <source>
        <dbReference type="ARBA" id="ARBA00022670"/>
    </source>
</evidence>
<accession>A0A9P9F5K9</accession>
<dbReference type="Pfam" id="PF00082">
    <property type="entry name" value="Peptidase_S8"/>
    <property type="match status" value="1"/>
</dbReference>
<evidence type="ECO:0000259" key="5">
    <source>
        <dbReference type="Pfam" id="PF00082"/>
    </source>
</evidence>
<organism evidence="7 8">
    <name type="scientific">Dactylonectria macrodidyma</name>
    <dbReference type="NCBI Taxonomy" id="307937"/>
    <lineage>
        <taxon>Eukaryota</taxon>
        <taxon>Fungi</taxon>
        <taxon>Dikarya</taxon>
        <taxon>Ascomycota</taxon>
        <taxon>Pezizomycotina</taxon>
        <taxon>Sordariomycetes</taxon>
        <taxon>Hypocreomycetidae</taxon>
        <taxon>Hypocreales</taxon>
        <taxon>Nectriaceae</taxon>
        <taxon>Dactylonectria</taxon>
    </lineage>
</organism>
<gene>
    <name evidence="7" type="ORF">EDB81DRAFT_791255</name>
</gene>
<dbReference type="PANTHER" id="PTHR35186:SF4">
    <property type="entry name" value="PRION-INHIBITION AND PROPAGATION HELO DOMAIN-CONTAINING PROTEIN"/>
    <property type="match status" value="1"/>
</dbReference>
<evidence type="ECO:0000256" key="2">
    <source>
        <dbReference type="ARBA" id="ARBA00022801"/>
    </source>
</evidence>
<keyword evidence="8" id="KW-1185">Reference proteome</keyword>
<keyword evidence="1 4" id="KW-0645">Protease</keyword>
<dbReference type="GO" id="GO:0004252">
    <property type="term" value="F:serine-type endopeptidase activity"/>
    <property type="evidence" value="ECO:0007669"/>
    <property type="project" value="UniProtKB-UniRule"/>
</dbReference>
<evidence type="ECO:0000313" key="8">
    <source>
        <dbReference type="Proteomes" id="UP000738349"/>
    </source>
</evidence>
<evidence type="ECO:0000256" key="4">
    <source>
        <dbReference type="PROSITE-ProRule" id="PRU01240"/>
    </source>
</evidence>
<proteinExistence type="inferred from homology"/>
<dbReference type="PROSITE" id="PS51892">
    <property type="entry name" value="SUBTILASE"/>
    <property type="match status" value="1"/>
</dbReference>
<evidence type="ECO:0000313" key="7">
    <source>
        <dbReference type="EMBL" id="KAH7153364.1"/>
    </source>
</evidence>
<dbReference type="Proteomes" id="UP000738349">
    <property type="component" value="Unassembled WGS sequence"/>
</dbReference>
<comment type="caution">
    <text evidence="7">The sequence shown here is derived from an EMBL/GenBank/DDBJ whole genome shotgun (WGS) entry which is preliminary data.</text>
</comment>
<dbReference type="CDD" id="cd00306">
    <property type="entry name" value="Peptidases_S8_S53"/>
    <property type="match status" value="1"/>
</dbReference>
<dbReference type="Pfam" id="PF24476">
    <property type="entry name" value="DUF7580"/>
    <property type="match status" value="1"/>
</dbReference>
<feature type="active site" description="Charge relay system" evidence="4">
    <location>
        <position position="826"/>
    </location>
</feature>
<dbReference type="InterPro" id="IPR056002">
    <property type="entry name" value="DUF7580"/>
</dbReference>
<feature type="active site" description="Charge relay system" evidence="4">
    <location>
        <position position="627"/>
    </location>
</feature>
<dbReference type="OrthoDB" id="206201at2759"/>
<evidence type="ECO:0000256" key="3">
    <source>
        <dbReference type="ARBA" id="ARBA00022825"/>
    </source>
</evidence>
<feature type="domain" description="DUF7580" evidence="6">
    <location>
        <begin position="201"/>
        <end position="516"/>
    </location>
</feature>
<dbReference type="PRINTS" id="PR00723">
    <property type="entry name" value="SUBTILISIN"/>
</dbReference>
<dbReference type="InterPro" id="IPR036852">
    <property type="entry name" value="Peptidase_S8/S53_dom_sf"/>
</dbReference>
<dbReference type="Gene3D" id="3.40.50.200">
    <property type="entry name" value="Peptidase S8/S53 domain"/>
    <property type="match status" value="1"/>
</dbReference>
<dbReference type="EMBL" id="JAGMUV010000006">
    <property type="protein sequence ID" value="KAH7153364.1"/>
    <property type="molecule type" value="Genomic_DNA"/>
</dbReference>